<dbReference type="Proteomes" id="UP001409291">
    <property type="component" value="Unassembled WGS sequence"/>
</dbReference>
<sequence length="499" mass="59651">MIYLSAQPFTTYFIWQLEIQLRNFKSLGIKKENIHVLFAYSKTINDDQEMDQFVHENQHLACFFFYEDLRENSKYTSSIRPHILKKHFLNNPELEQEIFFYHDSDILFSRVPQIVDVEINDICYVSDTRNYLDINYIRKCSSEKLLDDMLAVVGLDKKKLEAENHHSGGAQYVLKGITASFWDKIERDSESLFVLMKGFNVKLWEQEYPKNRIYRSRTNGIQAWCADMWAVLWNLWLLDLKVEIHTEMNFSWPYSPIEEWSKVAIQHYSGDMKGKDKYFNKVKYLNYSPWYDDELDVIPQDNCSYEIVNCIRDRRAELEKGRATCFEDTLIILEAGILNEDVLYAFHINKKYIQKYLDVAVIIIVNDLEISNKTKFIYNRFSLLSDSLMLDQYAHFITYSVKQIMKIEFLLELLNHKRSEMGFKYFTKFHYQVDALFRETFMKMMEIELFDRNKGKFNQTDTQHSVNVIPVSKLRTFYNHSPSYAGIEKEFHHEIYELI</sequence>
<evidence type="ECO:0000313" key="2">
    <source>
        <dbReference type="Proteomes" id="UP001409291"/>
    </source>
</evidence>
<comment type="caution">
    <text evidence="1">The sequence shown here is derived from an EMBL/GenBank/DDBJ whole genome shotgun (WGS) entry which is preliminary data.</text>
</comment>
<keyword evidence="2" id="KW-1185">Reference proteome</keyword>
<reference evidence="1 2" key="1">
    <citation type="submission" date="2024-04" db="EMBL/GenBank/DDBJ databases">
        <title>WGS of bacteria from Torrens River.</title>
        <authorList>
            <person name="Wyrsch E.R."/>
            <person name="Drigo B."/>
        </authorList>
    </citation>
    <scope>NUCLEOTIDE SEQUENCE [LARGE SCALE GENOMIC DNA]</scope>
    <source>
        <strain evidence="1 2">TWI391</strain>
    </source>
</reference>
<dbReference type="RefSeq" id="WP_346581170.1">
    <property type="nucleotide sequence ID" value="NZ_JBDJLH010000004.1"/>
</dbReference>
<proteinExistence type="predicted"/>
<evidence type="ECO:0000313" key="1">
    <source>
        <dbReference type="EMBL" id="MEN5377505.1"/>
    </source>
</evidence>
<accession>A0ABV0BRT6</accession>
<dbReference type="EMBL" id="JBDJNQ010000003">
    <property type="protein sequence ID" value="MEN5377505.1"/>
    <property type="molecule type" value="Genomic_DNA"/>
</dbReference>
<name>A0ABV0BRT6_9SPHI</name>
<gene>
    <name evidence="1" type="ORF">ABE541_09550</name>
</gene>
<protein>
    <submittedName>
        <fullName evidence="1">Uncharacterized protein</fullName>
    </submittedName>
</protein>
<organism evidence="1 2">
    <name type="scientific">Sphingobacterium kitahiroshimense</name>
    <dbReference type="NCBI Taxonomy" id="470446"/>
    <lineage>
        <taxon>Bacteria</taxon>
        <taxon>Pseudomonadati</taxon>
        <taxon>Bacteroidota</taxon>
        <taxon>Sphingobacteriia</taxon>
        <taxon>Sphingobacteriales</taxon>
        <taxon>Sphingobacteriaceae</taxon>
        <taxon>Sphingobacterium</taxon>
    </lineage>
</organism>